<evidence type="ECO:0000256" key="15">
    <source>
        <dbReference type="ARBA" id="ARBA00023170"/>
    </source>
</evidence>
<dbReference type="GO" id="GO:0016020">
    <property type="term" value="C:membrane"/>
    <property type="evidence" value="ECO:0007669"/>
    <property type="project" value="UniProtKB-SubCell"/>
</dbReference>
<gene>
    <name evidence="22" type="ORF">MERR_LOCUS36886</name>
    <name evidence="23" type="ORF">MERR_LOCUS37296</name>
</gene>
<evidence type="ECO:0000256" key="12">
    <source>
        <dbReference type="ARBA" id="ARBA00022840"/>
    </source>
</evidence>
<dbReference type="Proteomes" id="UP000467841">
    <property type="component" value="Unassembled WGS sequence"/>
</dbReference>
<keyword evidence="3" id="KW-0723">Serine/threonine-protein kinase</keyword>
<evidence type="ECO:0000256" key="20">
    <source>
        <dbReference type="SAM" id="SignalP"/>
    </source>
</evidence>
<keyword evidence="12 18" id="KW-0067">ATP-binding</keyword>
<dbReference type="InterPro" id="IPR011009">
    <property type="entry name" value="Kinase-like_dom_sf"/>
</dbReference>
<evidence type="ECO:0000256" key="16">
    <source>
        <dbReference type="ARBA" id="ARBA00047899"/>
    </source>
</evidence>
<evidence type="ECO:0000256" key="19">
    <source>
        <dbReference type="SAM" id="Phobius"/>
    </source>
</evidence>
<evidence type="ECO:0000256" key="13">
    <source>
        <dbReference type="ARBA" id="ARBA00022989"/>
    </source>
</evidence>
<evidence type="ECO:0000313" key="23">
    <source>
        <dbReference type="EMBL" id="CAA7050061.1"/>
    </source>
</evidence>
<keyword evidence="4" id="KW-0597">Phosphoprotein</keyword>
<dbReference type="InterPro" id="IPR000719">
    <property type="entry name" value="Prot_kinase_dom"/>
</dbReference>
<dbReference type="FunFam" id="1.10.510.10:FF:000146">
    <property type="entry name" value="LRR receptor-like serine/threonine-protein kinase IOS1"/>
    <property type="match status" value="1"/>
</dbReference>
<evidence type="ECO:0000313" key="24">
    <source>
        <dbReference type="Proteomes" id="UP000467841"/>
    </source>
</evidence>
<feature type="domain" description="Protein kinase" evidence="21">
    <location>
        <begin position="562"/>
        <end position="855"/>
    </location>
</feature>
<dbReference type="SUPFAM" id="SSF52058">
    <property type="entry name" value="L domain-like"/>
    <property type="match status" value="1"/>
</dbReference>
<keyword evidence="8 20" id="KW-0732">Signal</keyword>
<dbReference type="InterPro" id="IPR008271">
    <property type="entry name" value="Ser/Thr_kinase_AS"/>
</dbReference>
<evidence type="ECO:0000256" key="18">
    <source>
        <dbReference type="PROSITE-ProRule" id="PRU10141"/>
    </source>
</evidence>
<evidence type="ECO:0000256" key="6">
    <source>
        <dbReference type="ARBA" id="ARBA00022679"/>
    </source>
</evidence>
<evidence type="ECO:0000256" key="17">
    <source>
        <dbReference type="ARBA" id="ARBA00048679"/>
    </source>
</evidence>
<feature type="chain" id="PRO_5033879588" description="non-specific serine/threonine protein kinase" evidence="20">
    <location>
        <begin position="18"/>
        <end position="870"/>
    </location>
</feature>
<dbReference type="InterPro" id="IPR032675">
    <property type="entry name" value="LRR_dom_sf"/>
</dbReference>
<keyword evidence="14 19" id="KW-0472">Membrane</keyword>
<feature type="signal peptide" evidence="20">
    <location>
        <begin position="1"/>
        <end position="17"/>
    </location>
</feature>
<comment type="subcellular location">
    <subcellularLocation>
        <location evidence="1">Membrane</location>
        <topology evidence="1">Single-pass membrane protein</topology>
    </subcellularLocation>
</comment>
<dbReference type="PROSITE" id="PS50011">
    <property type="entry name" value="PROTEIN_KINASE_DOM"/>
    <property type="match status" value="1"/>
</dbReference>
<dbReference type="InterPro" id="IPR001245">
    <property type="entry name" value="Ser-Thr/Tyr_kinase_cat_dom"/>
</dbReference>
<evidence type="ECO:0000256" key="1">
    <source>
        <dbReference type="ARBA" id="ARBA00004167"/>
    </source>
</evidence>
<keyword evidence="15" id="KW-0675">Receptor</keyword>
<dbReference type="Gene3D" id="1.10.510.10">
    <property type="entry name" value="Transferase(Phosphotransferase) domain 1"/>
    <property type="match status" value="1"/>
</dbReference>
<keyword evidence="13 19" id="KW-1133">Transmembrane helix</keyword>
<keyword evidence="7 19" id="KW-0812">Transmembrane</keyword>
<evidence type="ECO:0000313" key="22">
    <source>
        <dbReference type="EMBL" id="CAA7049651.1"/>
    </source>
</evidence>
<dbReference type="InterPro" id="IPR024788">
    <property type="entry name" value="Malectin-like_Carb-bd_dom"/>
</dbReference>
<dbReference type="AlphaFoldDB" id="A0A6D2KN68"/>
<evidence type="ECO:0000256" key="7">
    <source>
        <dbReference type="ARBA" id="ARBA00022692"/>
    </source>
</evidence>
<dbReference type="PROSITE" id="PS51450">
    <property type="entry name" value="LRR"/>
    <property type="match status" value="1"/>
</dbReference>
<evidence type="ECO:0000256" key="3">
    <source>
        <dbReference type="ARBA" id="ARBA00022527"/>
    </source>
</evidence>
<dbReference type="PANTHER" id="PTHR45631">
    <property type="entry name" value="OS07G0107800 PROTEIN-RELATED"/>
    <property type="match status" value="1"/>
</dbReference>
<dbReference type="PROSITE" id="PS00108">
    <property type="entry name" value="PROTEIN_KINASE_ST"/>
    <property type="match status" value="1"/>
</dbReference>
<name>A0A6D2KN68_9BRAS</name>
<keyword evidence="11" id="KW-0418">Kinase</keyword>
<protein>
    <recommendedName>
        <fullName evidence="2">non-specific serine/threonine protein kinase</fullName>
        <ecNumber evidence="2">2.7.11.1</ecNumber>
    </recommendedName>
</protein>
<dbReference type="GO" id="GO:0004674">
    <property type="term" value="F:protein serine/threonine kinase activity"/>
    <property type="evidence" value="ECO:0007669"/>
    <property type="project" value="UniProtKB-KW"/>
</dbReference>
<dbReference type="GO" id="GO:0005524">
    <property type="term" value="F:ATP binding"/>
    <property type="evidence" value="ECO:0007669"/>
    <property type="project" value="UniProtKB-UniRule"/>
</dbReference>
<sequence>MKSLMIIAFAILQSVQAQDQSGFISLDCGLPPTTSSYTERKTNITYISDADYIDSGLVGKINDSYRTLFQQQTWTSRSFPEGQRNCYNINLKANGKYLIRGSFLYGNYDGLNQIPKFDLHVGPNKWTSVVLDGVANASIYEMIHVLAQDLLQVCLVKTGQTTPFISSLELRPLKNNTYVTQSGSLLSFARNYFPQSPVILRYDEDFHDRIWVPFRENETVSISTDLTVDTSGDLYDVPQNVAKSAMIPRDATHPLSIWWDLQDINALSYVYMHFAEIQNLGSDEIREFNITYNGGKVWESFVRPHKLNITTSFSQEALTSSDGFFNFTFTMTENSTLPPLINAIEVYTVVENLLFPTYQDEVSAMINIKKTYGLSTKISWQGDPCSPKIYRWEGVDCLYLDSDQPLIISLNLAASGLNGTITPDIANLIQLRELDLSNNNLSGDIPDILADMKMLTLINLSGNPNLNLTIPDSIQRRIDNKSLTLVLDQKQGRKFPLVPVANSVAAVIALLAIFTICFIIAKKNHRCSEAPRRVNSEKRPSNQSFGTKERVFTYSEILKMTNNFERVLGKGAYGRVYYGNLNDTQVAVKMLFHTSAHQDYKHFKAEVELLLRVHHRNLVALVGYCDDGDNLALIYEYMANGDLKKNMSGERSGHVLTWGNRMLIAMEAAQGLEYLHNGSIPPMVHRDVKTTNILLNEHFQAKLADFGLSRSSPVDGEPYVSTIVAGTPGYLDPEYYRTNLLSEKSDVYSFGVVLLEIITNQPVIDTTRERAHITEWVGLMLMEGDIRNIIDPKLMGEFDINGVWKAMELAMACVNPISDRRPTMPYVVMELKECLDSEIARKDGSQEMYAKDSYVEVSFSPGSRFSPGPR</sequence>
<dbReference type="CDD" id="cd14066">
    <property type="entry name" value="STKc_IRAK"/>
    <property type="match status" value="1"/>
</dbReference>
<dbReference type="EMBL" id="CACVBM020001422">
    <property type="protein sequence ID" value="CAA7049651.1"/>
    <property type="molecule type" value="Genomic_DNA"/>
</dbReference>
<dbReference type="Gene3D" id="3.30.200.20">
    <property type="entry name" value="Phosphorylase Kinase, domain 1"/>
    <property type="match status" value="1"/>
</dbReference>
<evidence type="ECO:0000256" key="8">
    <source>
        <dbReference type="ARBA" id="ARBA00022729"/>
    </source>
</evidence>
<keyword evidence="5" id="KW-0433">Leucine-rich repeat</keyword>
<comment type="catalytic activity">
    <reaction evidence="16">
        <text>L-threonyl-[protein] + ATP = O-phospho-L-threonyl-[protein] + ADP + H(+)</text>
        <dbReference type="Rhea" id="RHEA:46608"/>
        <dbReference type="Rhea" id="RHEA-COMP:11060"/>
        <dbReference type="Rhea" id="RHEA-COMP:11605"/>
        <dbReference type="ChEBI" id="CHEBI:15378"/>
        <dbReference type="ChEBI" id="CHEBI:30013"/>
        <dbReference type="ChEBI" id="CHEBI:30616"/>
        <dbReference type="ChEBI" id="CHEBI:61977"/>
        <dbReference type="ChEBI" id="CHEBI:456216"/>
        <dbReference type="EC" id="2.7.11.1"/>
    </reaction>
</comment>
<evidence type="ECO:0000256" key="11">
    <source>
        <dbReference type="ARBA" id="ARBA00022777"/>
    </source>
</evidence>
<dbReference type="OrthoDB" id="2017114at2759"/>
<dbReference type="EC" id="2.7.11.1" evidence="2"/>
<reference evidence="22 24" key="1">
    <citation type="submission" date="2020-01" db="EMBL/GenBank/DDBJ databases">
        <authorList>
            <person name="Mishra B."/>
        </authorList>
    </citation>
    <scope>NUCLEOTIDE SEQUENCE [LARGE SCALE GENOMIC DNA]</scope>
</reference>
<evidence type="ECO:0000256" key="9">
    <source>
        <dbReference type="ARBA" id="ARBA00022737"/>
    </source>
</evidence>
<dbReference type="InterPro" id="IPR001611">
    <property type="entry name" value="Leu-rich_rpt"/>
</dbReference>
<dbReference type="EMBL" id="CACVBM020001437">
    <property type="protein sequence ID" value="CAA7050061.1"/>
    <property type="molecule type" value="Genomic_DNA"/>
</dbReference>
<dbReference type="SUPFAM" id="SSF56112">
    <property type="entry name" value="Protein kinase-like (PK-like)"/>
    <property type="match status" value="1"/>
</dbReference>
<evidence type="ECO:0000259" key="21">
    <source>
        <dbReference type="PROSITE" id="PS50011"/>
    </source>
</evidence>
<dbReference type="InterPro" id="IPR017441">
    <property type="entry name" value="Protein_kinase_ATP_BS"/>
</dbReference>
<keyword evidence="9" id="KW-0677">Repeat</keyword>
<evidence type="ECO:0000256" key="4">
    <source>
        <dbReference type="ARBA" id="ARBA00022553"/>
    </source>
</evidence>
<keyword evidence="24" id="KW-1185">Reference proteome</keyword>
<accession>A0A6D2KN68</accession>
<feature type="binding site" evidence="18">
    <location>
        <position position="589"/>
    </location>
    <ligand>
        <name>ATP</name>
        <dbReference type="ChEBI" id="CHEBI:30616"/>
    </ligand>
</feature>
<dbReference type="FunFam" id="3.80.10.10:FF:000129">
    <property type="entry name" value="Leucine-rich repeat receptor-like kinase"/>
    <property type="match status" value="1"/>
</dbReference>
<dbReference type="SMART" id="SM00220">
    <property type="entry name" value="S_TKc"/>
    <property type="match status" value="1"/>
</dbReference>
<dbReference type="PANTHER" id="PTHR45631:SF135">
    <property type="entry name" value="LEUCINE-RICH REPEAT PROTEIN KINASE FAMILY PROTEIN"/>
    <property type="match status" value="1"/>
</dbReference>
<evidence type="ECO:0000256" key="10">
    <source>
        <dbReference type="ARBA" id="ARBA00022741"/>
    </source>
</evidence>
<organism evidence="22 24">
    <name type="scientific">Microthlaspi erraticum</name>
    <dbReference type="NCBI Taxonomy" id="1685480"/>
    <lineage>
        <taxon>Eukaryota</taxon>
        <taxon>Viridiplantae</taxon>
        <taxon>Streptophyta</taxon>
        <taxon>Embryophyta</taxon>
        <taxon>Tracheophyta</taxon>
        <taxon>Spermatophyta</taxon>
        <taxon>Magnoliopsida</taxon>
        <taxon>eudicotyledons</taxon>
        <taxon>Gunneridae</taxon>
        <taxon>Pentapetalae</taxon>
        <taxon>rosids</taxon>
        <taxon>malvids</taxon>
        <taxon>Brassicales</taxon>
        <taxon>Brassicaceae</taxon>
        <taxon>Coluteocarpeae</taxon>
        <taxon>Microthlaspi</taxon>
    </lineage>
</organism>
<evidence type="ECO:0000256" key="2">
    <source>
        <dbReference type="ARBA" id="ARBA00012513"/>
    </source>
</evidence>
<dbReference type="Pfam" id="PF12819">
    <property type="entry name" value="Malectin_like"/>
    <property type="match status" value="1"/>
</dbReference>
<dbReference type="Pfam" id="PF07714">
    <property type="entry name" value="PK_Tyr_Ser-Thr"/>
    <property type="match status" value="1"/>
</dbReference>
<proteinExistence type="predicted"/>
<keyword evidence="10 18" id="KW-0547">Nucleotide-binding</keyword>
<evidence type="ECO:0000256" key="14">
    <source>
        <dbReference type="ARBA" id="ARBA00023136"/>
    </source>
</evidence>
<dbReference type="PROSITE" id="PS00107">
    <property type="entry name" value="PROTEIN_KINASE_ATP"/>
    <property type="match status" value="1"/>
</dbReference>
<evidence type="ECO:0000256" key="5">
    <source>
        <dbReference type="ARBA" id="ARBA00022614"/>
    </source>
</evidence>
<dbReference type="FunFam" id="3.30.200.20:FF:000394">
    <property type="entry name" value="Leucine-rich repeat receptor-like protein kinase"/>
    <property type="match status" value="1"/>
</dbReference>
<comment type="catalytic activity">
    <reaction evidence="17">
        <text>L-seryl-[protein] + ATP = O-phospho-L-seryl-[protein] + ADP + H(+)</text>
        <dbReference type="Rhea" id="RHEA:17989"/>
        <dbReference type="Rhea" id="RHEA-COMP:9863"/>
        <dbReference type="Rhea" id="RHEA-COMP:11604"/>
        <dbReference type="ChEBI" id="CHEBI:15378"/>
        <dbReference type="ChEBI" id="CHEBI:29999"/>
        <dbReference type="ChEBI" id="CHEBI:30616"/>
        <dbReference type="ChEBI" id="CHEBI:83421"/>
        <dbReference type="ChEBI" id="CHEBI:456216"/>
        <dbReference type="EC" id="2.7.11.1"/>
    </reaction>
</comment>
<dbReference type="Pfam" id="PF00560">
    <property type="entry name" value="LRR_1"/>
    <property type="match status" value="1"/>
</dbReference>
<dbReference type="Gene3D" id="3.80.10.10">
    <property type="entry name" value="Ribonuclease Inhibitor"/>
    <property type="match status" value="1"/>
</dbReference>
<keyword evidence="6" id="KW-0808">Transferase</keyword>
<feature type="transmembrane region" description="Helical" evidence="19">
    <location>
        <begin position="500"/>
        <end position="521"/>
    </location>
</feature>